<sequence>MLTDGNPTSYAEAEGPGNRTRFREVENGIFSANAVKAEGTKVIAFGVGDGVNGSPDNLRAISGPIAGSDYYQSSDYAAAGEALRELALGNCAGSVSVVKQVVSATTSGEDITGASPAAGWNFTATTSSPGSRQHHRAVSPMTPAR</sequence>
<gene>
    <name evidence="3" type="ORF">G7067_02815</name>
</gene>
<dbReference type="Proteomes" id="UP000501387">
    <property type="component" value="Chromosome"/>
</dbReference>
<dbReference type="AlphaFoldDB" id="A0A6G8FGV9"/>
<proteinExistence type="predicted"/>
<feature type="domain" description="VWFA" evidence="2">
    <location>
        <begin position="1"/>
        <end position="86"/>
    </location>
</feature>
<dbReference type="InterPro" id="IPR036465">
    <property type="entry name" value="vWFA_dom_sf"/>
</dbReference>
<evidence type="ECO:0000313" key="4">
    <source>
        <dbReference type="Proteomes" id="UP000501387"/>
    </source>
</evidence>
<evidence type="ECO:0000313" key="3">
    <source>
        <dbReference type="EMBL" id="QIM15587.1"/>
    </source>
</evidence>
<evidence type="ECO:0000259" key="2">
    <source>
        <dbReference type="PROSITE" id="PS50234"/>
    </source>
</evidence>
<accession>A0A6G8FGV9</accession>
<evidence type="ECO:0000256" key="1">
    <source>
        <dbReference type="SAM" id="MobiDB-lite"/>
    </source>
</evidence>
<feature type="region of interest" description="Disordered" evidence="1">
    <location>
        <begin position="123"/>
        <end position="145"/>
    </location>
</feature>
<organism evidence="3 4">
    <name type="scientific">Leucobacter insecticola</name>
    <dbReference type="NCBI Taxonomy" id="2714934"/>
    <lineage>
        <taxon>Bacteria</taxon>
        <taxon>Bacillati</taxon>
        <taxon>Actinomycetota</taxon>
        <taxon>Actinomycetes</taxon>
        <taxon>Micrococcales</taxon>
        <taxon>Microbacteriaceae</taxon>
        <taxon>Leucobacter</taxon>
    </lineage>
</organism>
<reference evidence="3 4" key="1">
    <citation type="submission" date="2020-03" db="EMBL/GenBank/DDBJ databases">
        <title>Leucobacter sp. nov., isolated from beetles.</title>
        <authorList>
            <person name="Hyun D.-W."/>
            <person name="Bae J.-W."/>
        </authorList>
    </citation>
    <scope>NUCLEOTIDE SEQUENCE [LARGE SCALE GENOMIC DNA]</scope>
    <source>
        <strain evidence="3 4">HDW9B</strain>
    </source>
</reference>
<name>A0A6G8FGV9_9MICO</name>
<dbReference type="InterPro" id="IPR002035">
    <property type="entry name" value="VWF_A"/>
</dbReference>
<dbReference type="PROSITE" id="PS50234">
    <property type="entry name" value="VWFA"/>
    <property type="match status" value="1"/>
</dbReference>
<dbReference type="KEGG" id="lins:G7067_02815"/>
<dbReference type="Gene3D" id="3.40.50.410">
    <property type="entry name" value="von Willebrand factor, type A domain"/>
    <property type="match status" value="1"/>
</dbReference>
<dbReference type="EMBL" id="CP049934">
    <property type="protein sequence ID" value="QIM15587.1"/>
    <property type="molecule type" value="Genomic_DNA"/>
</dbReference>
<keyword evidence="4" id="KW-1185">Reference proteome</keyword>
<protein>
    <submittedName>
        <fullName evidence="3">VWA domain-containing protein</fullName>
    </submittedName>
</protein>
<dbReference type="RefSeq" id="WP_166321820.1">
    <property type="nucleotide sequence ID" value="NZ_CP049934.1"/>
</dbReference>